<proteinExistence type="predicted"/>
<sequence length="100" mass="11198">MLVVPVNATPTQTLSVVLNGQNCSMRIFQTDNYGLYLDLYLDDALIVGGRLCLDRTWIVRAAYSDFVGDLMFIDQQGISDPTYDGLGDRFLLYYSEPSST</sequence>
<dbReference type="EMBL" id="JABXXP010000003">
    <property type="protein sequence ID" value="NVN09706.1"/>
    <property type="molecule type" value="Genomic_DNA"/>
</dbReference>
<dbReference type="Pfam" id="PF22479">
    <property type="entry name" value="Pam3_gp18"/>
    <property type="match status" value="1"/>
</dbReference>
<evidence type="ECO:0000313" key="2">
    <source>
        <dbReference type="EMBL" id="NVN09706.1"/>
    </source>
</evidence>
<dbReference type="AlphaFoldDB" id="A0A7Y7ITW2"/>
<reference evidence="2 3" key="1">
    <citation type="submission" date="2020-06" db="EMBL/GenBank/DDBJ databases">
        <title>Description of novel acetic acid bacteria.</title>
        <authorList>
            <person name="Sombolestani A."/>
        </authorList>
    </citation>
    <scope>NUCLEOTIDE SEQUENCE [LARGE SCALE GENOMIC DNA]</scope>
    <source>
        <strain evidence="2 3">LMG 31431</strain>
    </source>
</reference>
<feature type="domain" description="Cyanophage baseplate Pam3 plug gp18" evidence="1">
    <location>
        <begin position="1"/>
        <end position="96"/>
    </location>
</feature>
<dbReference type="InterPro" id="IPR054252">
    <property type="entry name" value="Pam3_gp18"/>
</dbReference>
<gene>
    <name evidence="2" type="ORF">HUK84_00825</name>
</gene>
<protein>
    <recommendedName>
        <fullName evidence="1">Cyanophage baseplate Pam3 plug gp18 domain-containing protein</fullName>
    </recommendedName>
</protein>
<name>A0A7Y7ITW2_9PROT</name>
<evidence type="ECO:0000259" key="1">
    <source>
        <dbReference type="Pfam" id="PF22479"/>
    </source>
</evidence>
<evidence type="ECO:0000313" key="3">
    <source>
        <dbReference type="Proteomes" id="UP000534870"/>
    </source>
</evidence>
<comment type="caution">
    <text evidence="2">The sequence shown here is derived from an EMBL/GenBank/DDBJ whole genome shotgun (WGS) entry which is preliminary data.</text>
</comment>
<accession>A0A7Y7ITW2</accession>
<dbReference type="Proteomes" id="UP000534870">
    <property type="component" value="Unassembled WGS sequence"/>
</dbReference>
<organism evidence="2 3">
    <name type="scientific">Nguyenibacter vanlangensis</name>
    <dbReference type="NCBI Taxonomy" id="1216886"/>
    <lineage>
        <taxon>Bacteria</taxon>
        <taxon>Pseudomonadati</taxon>
        <taxon>Pseudomonadota</taxon>
        <taxon>Alphaproteobacteria</taxon>
        <taxon>Acetobacterales</taxon>
        <taxon>Acetobacteraceae</taxon>
        <taxon>Nguyenibacter</taxon>
    </lineage>
</organism>
<dbReference type="RefSeq" id="WP_176638506.1">
    <property type="nucleotide sequence ID" value="NZ_JABXXP010000003.1"/>
</dbReference>